<reference evidence="1 2" key="1">
    <citation type="submission" date="2016-04" db="EMBL/GenBank/DDBJ databases">
        <title>Genome analyses suggest a sexual origin of heterokaryosis in a supposedly ancient asexual fungus.</title>
        <authorList>
            <person name="Ropars J."/>
            <person name="Sedzielewska K."/>
            <person name="Noel J."/>
            <person name="Charron P."/>
            <person name="Farinelli L."/>
            <person name="Marton T."/>
            <person name="Kruger M."/>
            <person name="Pelin A."/>
            <person name="Brachmann A."/>
            <person name="Corradi N."/>
        </authorList>
    </citation>
    <scope>NUCLEOTIDE SEQUENCE [LARGE SCALE GENOMIC DNA]</scope>
    <source>
        <strain evidence="1 2">A5</strain>
    </source>
</reference>
<dbReference type="Proteomes" id="UP000232722">
    <property type="component" value="Unassembled WGS sequence"/>
</dbReference>
<proteinExistence type="predicted"/>
<protein>
    <submittedName>
        <fullName evidence="1">Uncharacterized protein</fullName>
    </submittedName>
</protein>
<name>A0A2I1DVS1_9GLOM</name>
<dbReference type="AlphaFoldDB" id="A0A2I1DVS1"/>
<evidence type="ECO:0000313" key="1">
    <source>
        <dbReference type="EMBL" id="PKC17733.1"/>
    </source>
</evidence>
<evidence type="ECO:0000313" key="2">
    <source>
        <dbReference type="Proteomes" id="UP000232722"/>
    </source>
</evidence>
<gene>
    <name evidence="1" type="ORF">RhiirA5_405510</name>
</gene>
<reference evidence="1 2" key="2">
    <citation type="submission" date="2017-09" db="EMBL/GenBank/DDBJ databases">
        <title>Extensive intraspecific genome diversity in a model arbuscular mycorrhizal fungus.</title>
        <authorList>
            <person name="Chen E.C."/>
            <person name="Morin E."/>
            <person name="Beaudet D."/>
            <person name="Noel J."/>
            <person name="Ndikumana S."/>
            <person name="Charron P."/>
            <person name="St-Onge C."/>
            <person name="Giorgi J."/>
            <person name="Grigoriev I.V."/>
            <person name="Roux C."/>
            <person name="Martin F.M."/>
            <person name="Corradi N."/>
        </authorList>
    </citation>
    <scope>NUCLEOTIDE SEQUENCE [LARGE SCALE GENOMIC DNA]</scope>
    <source>
        <strain evidence="1 2">A5</strain>
    </source>
</reference>
<sequence length="88" mass="9500">MHSITTIIVIVKAMQAEIIPQCIISEYGFSYGSEQPFYKQQILLRIGNTTLLLDGDGAPPGAGALPAGDGRSKDHISVDMRSKIINNI</sequence>
<comment type="caution">
    <text evidence="1">The sequence shown here is derived from an EMBL/GenBank/DDBJ whole genome shotgun (WGS) entry which is preliminary data.</text>
</comment>
<dbReference type="EMBL" id="LLXJ01000006">
    <property type="protein sequence ID" value="PKC17733.1"/>
    <property type="molecule type" value="Genomic_DNA"/>
</dbReference>
<accession>A0A2I1DVS1</accession>
<organism evidence="1 2">
    <name type="scientific">Rhizophagus irregularis</name>
    <dbReference type="NCBI Taxonomy" id="588596"/>
    <lineage>
        <taxon>Eukaryota</taxon>
        <taxon>Fungi</taxon>
        <taxon>Fungi incertae sedis</taxon>
        <taxon>Mucoromycota</taxon>
        <taxon>Glomeromycotina</taxon>
        <taxon>Glomeromycetes</taxon>
        <taxon>Glomerales</taxon>
        <taxon>Glomeraceae</taxon>
        <taxon>Rhizophagus</taxon>
    </lineage>
</organism>